<dbReference type="NCBIfam" id="TIGR00231">
    <property type="entry name" value="small_GTP"/>
    <property type="match status" value="1"/>
</dbReference>
<dbReference type="PANTHER" id="PTHR24072">
    <property type="entry name" value="RHO FAMILY GTPASE"/>
    <property type="match status" value="1"/>
</dbReference>
<evidence type="ECO:0000313" key="12">
    <source>
        <dbReference type="Proteomes" id="UP000480548"/>
    </source>
</evidence>
<comment type="similarity">
    <text evidence="2">Belongs to the small GTPase superfamily. Rho family.</text>
</comment>
<dbReference type="PROSITE" id="PS51419">
    <property type="entry name" value="RAB"/>
    <property type="match status" value="1"/>
</dbReference>
<evidence type="ECO:0000256" key="10">
    <source>
        <dbReference type="SAM" id="MobiDB-lite"/>
    </source>
</evidence>
<evidence type="ECO:0000256" key="6">
    <source>
        <dbReference type="ARBA" id="ARBA00023134"/>
    </source>
</evidence>
<dbReference type="Pfam" id="PF00071">
    <property type="entry name" value="Ras"/>
    <property type="match status" value="1"/>
</dbReference>
<evidence type="ECO:0000256" key="7">
    <source>
        <dbReference type="ARBA" id="ARBA00023136"/>
    </source>
</evidence>
<keyword evidence="9" id="KW-0636">Prenylation</keyword>
<feature type="compositionally biased region" description="Polar residues" evidence="10">
    <location>
        <begin position="650"/>
        <end position="664"/>
    </location>
</feature>
<dbReference type="GO" id="GO:0005886">
    <property type="term" value="C:plasma membrane"/>
    <property type="evidence" value="ECO:0007669"/>
    <property type="project" value="UniProtKB-SubCell"/>
</dbReference>
<dbReference type="InterPro" id="IPR005225">
    <property type="entry name" value="Small_GTP-bd"/>
</dbReference>
<protein>
    <submittedName>
        <fullName evidence="11">GTP-binding protein Rho1</fullName>
    </submittedName>
</protein>
<evidence type="ECO:0000256" key="2">
    <source>
        <dbReference type="ARBA" id="ARBA00010142"/>
    </source>
</evidence>
<comment type="subcellular location">
    <subcellularLocation>
        <location evidence="1">Cell membrane</location>
        <topology evidence="1">Lipid-anchor</topology>
        <orientation evidence="1">Cytoplasmic side</orientation>
    </subcellularLocation>
</comment>
<evidence type="ECO:0000256" key="9">
    <source>
        <dbReference type="ARBA" id="ARBA00023289"/>
    </source>
</evidence>
<dbReference type="PRINTS" id="PR00449">
    <property type="entry name" value="RASTRNSFRMNG"/>
</dbReference>
<keyword evidence="8" id="KW-0449">Lipoprotein</keyword>
<evidence type="ECO:0000256" key="1">
    <source>
        <dbReference type="ARBA" id="ARBA00004342"/>
    </source>
</evidence>
<evidence type="ECO:0000313" key="11">
    <source>
        <dbReference type="EMBL" id="KAF3136691.1"/>
    </source>
</evidence>
<proteinExistence type="inferred from homology"/>
<dbReference type="AlphaFoldDB" id="A0A7C8NL17"/>
<dbReference type="GO" id="GO:0007264">
    <property type="term" value="P:small GTPase-mediated signal transduction"/>
    <property type="evidence" value="ECO:0007669"/>
    <property type="project" value="InterPro"/>
</dbReference>
<dbReference type="SMART" id="SM00175">
    <property type="entry name" value="RAB"/>
    <property type="match status" value="1"/>
</dbReference>
<comment type="caution">
    <text evidence="11">The sequence shown here is derived from an EMBL/GenBank/DDBJ whole genome shotgun (WGS) entry which is preliminary data.</text>
</comment>
<dbReference type="InterPro" id="IPR003578">
    <property type="entry name" value="Small_GTPase_Rho"/>
</dbReference>
<organism evidence="11 12">
    <name type="scientific">Orbilia oligospora</name>
    <name type="common">Nematode-trapping fungus</name>
    <name type="synonym">Arthrobotrys oligospora</name>
    <dbReference type="NCBI Taxonomy" id="2813651"/>
    <lineage>
        <taxon>Eukaryota</taxon>
        <taxon>Fungi</taxon>
        <taxon>Dikarya</taxon>
        <taxon>Ascomycota</taxon>
        <taxon>Pezizomycotina</taxon>
        <taxon>Orbiliomycetes</taxon>
        <taxon>Orbiliales</taxon>
        <taxon>Orbiliaceae</taxon>
        <taxon>Orbilia</taxon>
    </lineage>
</organism>
<keyword evidence="5" id="KW-0547">Nucleotide-binding</keyword>
<dbReference type="InterPro" id="IPR027417">
    <property type="entry name" value="P-loop_NTPase"/>
</dbReference>
<dbReference type="GO" id="GO:0003924">
    <property type="term" value="F:GTPase activity"/>
    <property type="evidence" value="ECO:0007669"/>
    <property type="project" value="InterPro"/>
</dbReference>
<dbReference type="EMBL" id="WIQZ01000028">
    <property type="protein sequence ID" value="KAF3136691.1"/>
    <property type="molecule type" value="Genomic_DNA"/>
</dbReference>
<keyword evidence="6" id="KW-0342">GTP-binding</keyword>
<keyword evidence="7" id="KW-0472">Membrane</keyword>
<evidence type="ECO:0000256" key="5">
    <source>
        <dbReference type="ARBA" id="ARBA00022741"/>
    </source>
</evidence>
<keyword evidence="4" id="KW-0488">Methylation</keyword>
<dbReference type="FunFam" id="3.40.50.300:FF:000983">
    <property type="entry name" value="Rho family GTPase"/>
    <property type="match status" value="1"/>
</dbReference>
<evidence type="ECO:0000256" key="8">
    <source>
        <dbReference type="ARBA" id="ARBA00023288"/>
    </source>
</evidence>
<dbReference type="Gene3D" id="3.40.50.300">
    <property type="entry name" value="P-loop containing nucleotide triphosphate hydrolases"/>
    <property type="match status" value="1"/>
</dbReference>
<dbReference type="InterPro" id="IPR001806">
    <property type="entry name" value="Small_GTPase"/>
</dbReference>
<dbReference type="GO" id="GO:0005525">
    <property type="term" value="F:GTP binding"/>
    <property type="evidence" value="ECO:0007669"/>
    <property type="project" value="UniProtKB-KW"/>
</dbReference>
<feature type="region of interest" description="Disordered" evidence="10">
    <location>
        <begin position="636"/>
        <end position="664"/>
    </location>
</feature>
<sequence>MDPLSITVSVSSLIVVCTRIIKLSSDVSNAYRSASFVLSAIASECAVISASLTRLQNMLLSQPERVSPLAESLETALLGCALTMSVLQEQLGGLANETEDGQLKAKKFKYVLEQDYLKELLQQARGQQVSITLLLQTYQSESLTKIEQSMQDYNKILKHMADKSISLWRGAHSSGGFPVPTAIVGNNETDSVFELSSIITDTRFDFDDQVIDSKAYRRALVNLRQAQAYSGQPGFNFSKDQEIPDNLGDEATLPQTEFTLPSINTPEFFGESHYGLGIDTPSDEEVLDIPVPTPAGNGETLSVMAESTSDVTVYIHPQFLFGQAEYKDPKDSRPQSAGQGTSPRETTPDGQYLWPAGMFTGLEDNHSVSLHSHPQMGNSESGCKIGEHMVGSASPFLEPPPSEPSKQASEAVAETSPKRSPWNFQRLFSGLIKPPSNLVPGQSLFGTGTEIRRKLVLVGDPCGKTCLAVVFCKGFFPEVDMPTIFENYVADVEVDGKYVELAVWDTAGLGDYDSLRPLSYPDSHVVLLCFSVANRDSYDNVKEKWIGEVLHFCRSIPIILVGTEKDCRDRGAPYPYGDMGAPVTTEEGEELRRKIGAEKYIECSAKTNEGVRAVFETATSVFDESLWREGTAATENVNSITPTPPMEPSVMSSNDITTTSQIDPQNTKKPSILLRLFDASVYYPIFSGIFENLQFDDIARLSFTCKAFSTLPRQITNIECDIDKMLSRWFNNPKGLRAIMAEQNIIIGSHFATALFSREYRTSTVRFYATGGASSTALEQYLRSHGYEELPRAEGKTESRRRKYERPKHRGQVVEIRVCSNSPLGAFLAAVNTTHLLNLVTSHKAYALFPKSAFMRKMSFITRDLTTDSVQHSLLRYSQYDYDFQPIIWNTSPLPYTQEITSPRRVGDKFTWVIEFDNEGIPPPIVPQNVIESTCFRLSVTPDPNIFMNRQPNYTNARYRLSCSGFYSSVLKHHYTFGCSAWRAYIGARVDALTKIELYKLPLKDRAGLDLTIKKDFYKLEGRFQKPARWKYFDHLVREWWDDWVKDNDPSSV</sequence>
<dbReference type="SUPFAM" id="SSF52540">
    <property type="entry name" value="P-loop containing nucleoside triphosphate hydrolases"/>
    <property type="match status" value="1"/>
</dbReference>
<dbReference type="Proteomes" id="UP000480548">
    <property type="component" value="Unassembled WGS sequence"/>
</dbReference>
<feature type="region of interest" description="Disordered" evidence="10">
    <location>
        <begin position="390"/>
        <end position="418"/>
    </location>
</feature>
<reference evidence="11 12" key="1">
    <citation type="submission" date="2019-06" db="EMBL/GenBank/DDBJ databases">
        <authorList>
            <person name="Palmer J.M."/>
        </authorList>
    </citation>
    <scope>NUCLEOTIDE SEQUENCE [LARGE SCALE GENOMIC DNA]</scope>
    <source>
        <strain evidence="11 12">TWF703</strain>
    </source>
</reference>
<dbReference type="SMART" id="SM00173">
    <property type="entry name" value="RAS"/>
    <property type="match status" value="1"/>
</dbReference>
<keyword evidence="3" id="KW-1003">Cell membrane</keyword>
<dbReference type="PROSITE" id="PS51421">
    <property type="entry name" value="RAS"/>
    <property type="match status" value="1"/>
</dbReference>
<accession>A0A7C8NL17</accession>
<evidence type="ECO:0000256" key="3">
    <source>
        <dbReference type="ARBA" id="ARBA00022475"/>
    </source>
</evidence>
<feature type="compositionally biased region" description="Polar residues" evidence="10">
    <location>
        <begin position="334"/>
        <end position="349"/>
    </location>
</feature>
<evidence type="ECO:0000256" key="4">
    <source>
        <dbReference type="ARBA" id="ARBA00022481"/>
    </source>
</evidence>
<dbReference type="SMART" id="SM00174">
    <property type="entry name" value="RHO"/>
    <property type="match status" value="1"/>
</dbReference>
<feature type="region of interest" description="Disordered" evidence="10">
    <location>
        <begin position="325"/>
        <end position="357"/>
    </location>
</feature>
<gene>
    <name evidence="11" type="primary">RHO1_2</name>
    <name evidence="11" type="ORF">TWF703_005405</name>
</gene>
<dbReference type="PROSITE" id="PS51420">
    <property type="entry name" value="RHO"/>
    <property type="match status" value="1"/>
</dbReference>
<name>A0A7C8NL17_ORBOL</name>